<dbReference type="PANTHER" id="PTHR43819:SF1">
    <property type="entry name" value="ARCHAEAL-TYPE GLUTAMATE SYNTHASE [NADPH]"/>
    <property type="match status" value="1"/>
</dbReference>
<dbReference type="EMBL" id="LTBC01000016">
    <property type="protein sequence ID" value="KYH31043.1"/>
    <property type="molecule type" value="Genomic_DNA"/>
</dbReference>
<comment type="similarity">
    <text evidence="1 2">Belongs to the glutamate synthase family.</text>
</comment>
<dbReference type="AlphaFoldDB" id="A0A151ATZ7"/>
<protein>
    <submittedName>
        <fullName evidence="5">Glutamate synthase [NADPH] large chain</fullName>
        <ecNumber evidence="5">1.4.1.13</ecNumber>
    </submittedName>
</protein>
<dbReference type="RefSeq" id="WP_062285588.1">
    <property type="nucleotide sequence ID" value="NZ_LTBC01000016.1"/>
</dbReference>
<keyword evidence="6" id="KW-1185">Reference proteome</keyword>
<dbReference type="PANTHER" id="PTHR43819">
    <property type="entry name" value="ARCHAEAL-TYPE GLUTAMATE SYNTHASE [NADPH]"/>
    <property type="match status" value="1"/>
</dbReference>
<evidence type="ECO:0000313" key="6">
    <source>
        <dbReference type="Proteomes" id="UP000075670"/>
    </source>
</evidence>
<keyword evidence="3" id="KW-1133">Transmembrane helix</keyword>
<feature type="domain" description="Glutamate synthase" evidence="4">
    <location>
        <begin position="125"/>
        <end position="436"/>
    </location>
</feature>
<evidence type="ECO:0000259" key="4">
    <source>
        <dbReference type="Pfam" id="PF01645"/>
    </source>
</evidence>
<dbReference type="Proteomes" id="UP000075670">
    <property type="component" value="Unassembled WGS sequence"/>
</dbReference>
<keyword evidence="3" id="KW-0472">Membrane</keyword>
<comment type="caution">
    <text evidence="5">The sequence shown here is derived from an EMBL/GenBank/DDBJ whole genome shotgun (WGS) entry which is preliminary data.</text>
</comment>
<dbReference type="EC" id="1.4.1.13" evidence="5"/>
<dbReference type="CDD" id="cd02808">
    <property type="entry name" value="GltS_FMN"/>
    <property type="match status" value="1"/>
</dbReference>
<evidence type="ECO:0000313" key="5">
    <source>
        <dbReference type="EMBL" id="KYH31043.1"/>
    </source>
</evidence>
<gene>
    <name evidence="5" type="primary">gltA_2</name>
    <name evidence="5" type="ORF">MOMUL_27180</name>
</gene>
<dbReference type="InterPro" id="IPR024188">
    <property type="entry name" value="GltB"/>
</dbReference>
<dbReference type="PATRIC" id="fig|1122241.3.peg.2889"/>
<feature type="transmembrane region" description="Helical" evidence="3">
    <location>
        <begin position="12"/>
        <end position="30"/>
    </location>
</feature>
<dbReference type="Pfam" id="PF01645">
    <property type="entry name" value="Glu_synthase"/>
    <property type="match status" value="1"/>
</dbReference>
<evidence type="ECO:0000256" key="2">
    <source>
        <dbReference type="PIRNR" id="PIRNR006429"/>
    </source>
</evidence>
<dbReference type="InterPro" id="IPR013785">
    <property type="entry name" value="Aldolase_TIM"/>
</dbReference>
<keyword evidence="3" id="KW-0812">Transmembrane</keyword>
<dbReference type="PIRSF" id="PIRSF006429">
    <property type="entry name" value="GOGAT_lg_2"/>
    <property type="match status" value="1"/>
</dbReference>
<evidence type="ECO:0000256" key="3">
    <source>
        <dbReference type="SAM" id="Phobius"/>
    </source>
</evidence>
<name>A0A151ATZ7_9FIRM</name>
<dbReference type="OrthoDB" id="9758182at2"/>
<dbReference type="SUPFAM" id="SSF51395">
    <property type="entry name" value="FMN-linked oxidoreductases"/>
    <property type="match status" value="1"/>
</dbReference>
<dbReference type="GO" id="GO:0004355">
    <property type="term" value="F:glutamate synthase (NADPH) activity"/>
    <property type="evidence" value="ECO:0007669"/>
    <property type="project" value="UniProtKB-EC"/>
</dbReference>
<dbReference type="Gene3D" id="3.20.20.70">
    <property type="entry name" value="Aldolase class I"/>
    <property type="match status" value="1"/>
</dbReference>
<proteinExistence type="inferred from homology"/>
<sequence length="472" mass="50460">MGNKKAGTTNLWKATLGSAGLTLLGLWLFSRPLLNRFHDSFLKTVMTDPYEENFWEFVSASTRTGLQKIVETNLRAHQGQLLQRPFGSPWRPPGTGGLVFNLAQLARLPVEENVPVDTKVTLGPQAARPLKISMPIIVSGMAYGLALSEKAKIALARGASLAGTATNTGEGPFLPSERQAARHLIVQYNRGGWNHNPRILKQADMVEIQFGQAARGGLGHSTNYDEIPPKGRHLLGLKPGQAAVTHARMPGIKDPQKDLPPLVARLRHLTGGVPIGAKISAGNDLEKDLAILLEAGVDFIAIDGAGAASKGSPPIIQDDFGVPTVYAVNRAATFLKKQGVKDRVSLIAGGGLVTPGDFLKILALGADAVYIGTIALFALTHTQVLKAMPWEPPVQVVFAQGRYQDRLDVDKAAHNLANFLRACNAEITEGVRALGKKSVRQVNKTDLVALDPVTARALGIPLATRGRSGFLS</sequence>
<dbReference type="InterPro" id="IPR002932">
    <property type="entry name" value="Glu_synthdom"/>
</dbReference>
<accession>A0A151ATZ7</accession>
<dbReference type="GO" id="GO:0006537">
    <property type="term" value="P:glutamate biosynthetic process"/>
    <property type="evidence" value="ECO:0007669"/>
    <property type="project" value="InterPro"/>
</dbReference>
<evidence type="ECO:0000256" key="1">
    <source>
        <dbReference type="ARBA" id="ARBA00009716"/>
    </source>
</evidence>
<reference evidence="5 6" key="1">
    <citation type="submission" date="2016-02" db="EMBL/GenBank/DDBJ databases">
        <title>Genome sequence of Moorella mulderi DSM 14980.</title>
        <authorList>
            <person name="Poehlein A."/>
            <person name="Daniel R."/>
        </authorList>
    </citation>
    <scope>NUCLEOTIDE SEQUENCE [LARGE SCALE GENOMIC DNA]</scope>
    <source>
        <strain evidence="5 6">DSM 14980</strain>
    </source>
</reference>
<keyword evidence="5" id="KW-0560">Oxidoreductase</keyword>
<organism evidence="5 6">
    <name type="scientific">Moorella mulderi DSM 14980</name>
    <dbReference type="NCBI Taxonomy" id="1122241"/>
    <lineage>
        <taxon>Bacteria</taxon>
        <taxon>Bacillati</taxon>
        <taxon>Bacillota</taxon>
        <taxon>Clostridia</taxon>
        <taxon>Neomoorellales</taxon>
        <taxon>Neomoorellaceae</taxon>
        <taxon>Neomoorella</taxon>
    </lineage>
</organism>